<proteinExistence type="inferred from homology"/>
<reference evidence="4 5" key="1">
    <citation type="submission" date="2021-01" db="EMBL/GenBank/DDBJ databases">
        <title>Biogeographic distribution of Paracoccus.</title>
        <authorList>
            <person name="Hollensteiner J."/>
            <person name="Leineberger J."/>
            <person name="Brinkhoff T."/>
            <person name="Daniel R."/>
        </authorList>
    </citation>
    <scope>NUCLEOTIDE SEQUENCE [LARGE SCALE GENOMIC DNA]</scope>
    <source>
        <strain evidence="4 5">KCTC 22803</strain>
    </source>
</reference>
<dbReference type="PANTHER" id="PTHR43550:SF6">
    <property type="entry name" value="SHORT CHAIN DEHYDROGENASE_REDUCTASE FAMILY PROTEIN (AFU_ORTHOLOGUE AFUA_2G08050)"/>
    <property type="match status" value="1"/>
</dbReference>
<evidence type="ECO:0000313" key="4">
    <source>
        <dbReference type="EMBL" id="WCR08530.1"/>
    </source>
</evidence>
<evidence type="ECO:0000256" key="2">
    <source>
        <dbReference type="SAM" id="MobiDB-lite"/>
    </source>
</evidence>
<evidence type="ECO:0000259" key="3">
    <source>
        <dbReference type="SMART" id="SM00822"/>
    </source>
</evidence>
<protein>
    <submittedName>
        <fullName evidence="4">SDR family NAD(P)-dependent oxidoreductase</fullName>
    </submittedName>
</protein>
<dbReference type="InterPro" id="IPR002347">
    <property type="entry name" value="SDR_fam"/>
</dbReference>
<feature type="region of interest" description="Disordered" evidence="2">
    <location>
        <begin position="272"/>
        <end position="296"/>
    </location>
</feature>
<name>A0ABY7SNS0_9RHOB</name>
<sequence length="296" mass="31176">MKYPWKKGAPKVAFVTGGGSGLGREFAKLLLGEGSSVALFDLRVSDEVLAEMRALTSGDQKVQAFAVDITDAAAVNAAVSDAARQFGAPDLAINCAGIAINRPFESLTGPEFEKVIAVNLFGSRNFAAAVLPQMRAGGHLAFVASLAGKTGSFGYAAYSASKFAVIGLAETLRIEEKLRGVEISVLCPGEIDTPLVTEEAKTIHPIARAIKDTGGTLQVGPACDAMMRDLARGKFTIIPGFQSKMTNFVATRFPGLLRAVIDSKARKVARSIAPDRYTQPRGADGQSQIPVSQSQT</sequence>
<dbReference type="SUPFAM" id="SSF51735">
    <property type="entry name" value="NAD(P)-binding Rossmann-fold domains"/>
    <property type="match status" value="1"/>
</dbReference>
<dbReference type="InterPro" id="IPR020904">
    <property type="entry name" value="Sc_DH/Rdtase_CS"/>
</dbReference>
<dbReference type="SMART" id="SM00822">
    <property type="entry name" value="PKS_KR"/>
    <property type="match status" value="1"/>
</dbReference>
<dbReference type="PANTHER" id="PTHR43550">
    <property type="entry name" value="3-KETODIHYDROSPHINGOSINE REDUCTASE"/>
    <property type="match status" value="1"/>
</dbReference>
<dbReference type="PRINTS" id="PR00081">
    <property type="entry name" value="GDHRDH"/>
</dbReference>
<dbReference type="InterPro" id="IPR057326">
    <property type="entry name" value="KR_dom"/>
</dbReference>
<dbReference type="Gene3D" id="3.40.50.720">
    <property type="entry name" value="NAD(P)-binding Rossmann-like Domain"/>
    <property type="match status" value="1"/>
</dbReference>
<feature type="compositionally biased region" description="Polar residues" evidence="2">
    <location>
        <begin position="285"/>
        <end position="296"/>
    </location>
</feature>
<dbReference type="PROSITE" id="PS00061">
    <property type="entry name" value="ADH_SHORT"/>
    <property type="match status" value="1"/>
</dbReference>
<dbReference type="Proteomes" id="UP001219349">
    <property type="component" value="Chromosome"/>
</dbReference>
<dbReference type="EMBL" id="CP067136">
    <property type="protein sequence ID" value="WCR08530.1"/>
    <property type="molecule type" value="Genomic_DNA"/>
</dbReference>
<organism evidence="4 5">
    <name type="scientific">Paracoccus fistulariae</name>
    <dbReference type="NCBI Taxonomy" id="658446"/>
    <lineage>
        <taxon>Bacteria</taxon>
        <taxon>Pseudomonadati</taxon>
        <taxon>Pseudomonadota</taxon>
        <taxon>Alphaproteobacteria</taxon>
        <taxon>Rhodobacterales</taxon>
        <taxon>Paracoccaceae</taxon>
        <taxon>Paracoccus</taxon>
    </lineage>
</organism>
<dbReference type="PRINTS" id="PR00080">
    <property type="entry name" value="SDRFAMILY"/>
</dbReference>
<gene>
    <name evidence="4" type="ORF">JHX87_06870</name>
</gene>
<dbReference type="RefSeq" id="WP_271883420.1">
    <property type="nucleotide sequence ID" value="NZ_CP067136.1"/>
</dbReference>
<dbReference type="Pfam" id="PF00106">
    <property type="entry name" value="adh_short"/>
    <property type="match status" value="1"/>
</dbReference>
<evidence type="ECO:0000256" key="1">
    <source>
        <dbReference type="RuleBase" id="RU000363"/>
    </source>
</evidence>
<accession>A0ABY7SNS0</accession>
<comment type="similarity">
    <text evidence="1">Belongs to the short-chain dehydrogenases/reductases (SDR) family.</text>
</comment>
<feature type="domain" description="Ketoreductase" evidence="3">
    <location>
        <begin position="11"/>
        <end position="194"/>
    </location>
</feature>
<evidence type="ECO:0000313" key="5">
    <source>
        <dbReference type="Proteomes" id="UP001219349"/>
    </source>
</evidence>
<keyword evidence="5" id="KW-1185">Reference proteome</keyword>
<dbReference type="InterPro" id="IPR036291">
    <property type="entry name" value="NAD(P)-bd_dom_sf"/>
</dbReference>